<evidence type="ECO:0000313" key="3">
    <source>
        <dbReference type="Proteomes" id="UP000324800"/>
    </source>
</evidence>
<name>A0A5J4U737_9EUKA</name>
<gene>
    <name evidence="2" type="ORF">EZS28_038413</name>
</gene>
<feature type="region of interest" description="Disordered" evidence="1">
    <location>
        <begin position="32"/>
        <end position="57"/>
    </location>
</feature>
<dbReference type="AlphaFoldDB" id="A0A5J4U737"/>
<proteinExistence type="predicted"/>
<dbReference type="EMBL" id="SNRW01019779">
    <property type="protein sequence ID" value="KAA6366060.1"/>
    <property type="molecule type" value="Genomic_DNA"/>
</dbReference>
<evidence type="ECO:0000313" key="2">
    <source>
        <dbReference type="EMBL" id="KAA6366060.1"/>
    </source>
</evidence>
<sequence length="188" mass="21997">MKILKKKQKKQIMILKQKMMMMMMMMKLMKKEDDAEEEDDNDNDDDKDDSVARDDEDDNTGNYLDVISVKVYLEVSIICQQMKYRFCYCYTKSFLKFNDNMVFPCFKASALSVRMIFGCFRKLKQDLRIQLQVSEVSLDINAYAIVKVSFVGRRPTISTRGNQYLLTLQVASIKITSPYNYASRIEEG</sequence>
<dbReference type="Proteomes" id="UP000324800">
    <property type="component" value="Unassembled WGS sequence"/>
</dbReference>
<feature type="compositionally biased region" description="Acidic residues" evidence="1">
    <location>
        <begin position="34"/>
        <end position="57"/>
    </location>
</feature>
<protein>
    <submittedName>
        <fullName evidence="2">Uncharacterized protein</fullName>
    </submittedName>
</protein>
<evidence type="ECO:0000256" key="1">
    <source>
        <dbReference type="SAM" id="MobiDB-lite"/>
    </source>
</evidence>
<comment type="caution">
    <text evidence="2">The sequence shown here is derived from an EMBL/GenBank/DDBJ whole genome shotgun (WGS) entry which is preliminary data.</text>
</comment>
<reference evidence="2 3" key="1">
    <citation type="submission" date="2019-03" db="EMBL/GenBank/DDBJ databases">
        <title>Single cell metagenomics reveals metabolic interactions within the superorganism composed of flagellate Streblomastix strix and complex community of Bacteroidetes bacteria on its surface.</title>
        <authorList>
            <person name="Treitli S.C."/>
            <person name="Kolisko M."/>
            <person name="Husnik F."/>
            <person name="Keeling P."/>
            <person name="Hampl V."/>
        </authorList>
    </citation>
    <scope>NUCLEOTIDE SEQUENCE [LARGE SCALE GENOMIC DNA]</scope>
    <source>
        <strain evidence="2">ST1C</strain>
    </source>
</reference>
<accession>A0A5J4U737</accession>
<organism evidence="2 3">
    <name type="scientific">Streblomastix strix</name>
    <dbReference type="NCBI Taxonomy" id="222440"/>
    <lineage>
        <taxon>Eukaryota</taxon>
        <taxon>Metamonada</taxon>
        <taxon>Preaxostyla</taxon>
        <taxon>Oxymonadida</taxon>
        <taxon>Streblomastigidae</taxon>
        <taxon>Streblomastix</taxon>
    </lineage>
</organism>